<dbReference type="AlphaFoldDB" id="A0A9W8E1M7"/>
<organism evidence="3 4">
    <name type="scientific">Dispira parvispora</name>
    <dbReference type="NCBI Taxonomy" id="1520584"/>
    <lineage>
        <taxon>Eukaryota</taxon>
        <taxon>Fungi</taxon>
        <taxon>Fungi incertae sedis</taxon>
        <taxon>Zoopagomycota</taxon>
        <taxon>Kickxellomycotina</taxon>
        <taxon>Dimargaritomycetes</taxon>
        <taxon>Dimargaritales</taxon>
        <taxon>Dimargaritaceae</taxon>
        <taxon>Dispira</taxon>
    </lineage>
</organism>
<dbReference type="Proteomes" id="UP001150925">
    <property type="component" value="Unassembled WGS sequence"/>
</dbReference>
<feature type="signal peptide" evidence="2">
    <location>
        <begin position="1"/>
        <end position="27"/>
    </location>
</feature>
<evidence type="ECO:0000256" key="1">
    <source>
        <dbReference type="SAM" id="Phobius"/>
    </source>
</evidence>
<evidence type="ECO:0000313" key="4">
    <source>
        <dbReference type="Proteomes" id="UP001150925"/>
    </source>
</evidence>
<dbReference type="EMBL" id="JANBPY010000928">
    <property type="protein sequence ID" value="KAJ1962689.1"/>
    <property type="molecule type" value="Genomic_DNA"/>
</dbReference>
<name>A0A9W8E1M7_9FUNG</name>
<sequence>MARFTFALTVTCWAAVVFWAALPQAYGLCNGDPDSDNFPDKISVPSNSNFTVTYENNFKVITNEVIGEQYVLYCGPSRPSARGNIKSWIQIPVTNVAVLEPAVIPFLELLNVASTIKVVDEAKNITSPCMQSRLEDQSVKSVYDASSSDWETISVAFSRMSSANDSIYIPFSGTNDIFTPLEKMEWIKYLSVFFNAEKKASEAFDRVKSQYQCHQNNVKDVQPSQVAWSDYHRDPETGDESFLTGNTPYLQQLTRDAGAFHVASRDSNTSADKFRNSVKTVDYMVDITQYTGHVLDFETWKSLFGFTSDFASDSNYHFYSNKQVWRPTKRRNTNNNIDWGITPLARPDLLLIDMIMMQYPNYIKDYQRNWLQNIDRDTKGKVVEPEVCEVDPLLENFPECPDDPDLSGSESSSDGLGAGAIVGIVIGAVVALGLAAGLYVFLARRRRRMRLQEFINLRSHHDEPEEREML</sequence>
<accession>A0A9W8E1M7</accession>
<keyword evidence="1" id="KW-0472">Membrane</keyword>
<evidence type="ECO:0008006" key="5">
    <source>
        <dbReference type="Google" id="ProtNLM"/>
    </source>
</evidence>
<dbReference type="PANTHER" id="PTHR38360:SF1">
    <property type="entry name" value="F12P19.7"/>
    <property type="match status" value="1"/>
</dbReference>
<evidence type="ECO:0000313" key="3">
    <source>
        <dbReference type="EMBL" id="KAJ1962689.1"/>
    </source>
</evidence>
<evidence type="ECO:0000256" key="2">
    <source>
        <dbReference type="SAM" id="SignalP"/>
    </source>
</evidence>
<keyword evidence="1" id="KW-0812">Transmembrane</keyword>
<dbReference type="PANTHER" id="PTHR38360">
    <property type="entry name" value="OS03G0120000 PROTEIN"/>
    <property type="match status" value="1"/>
</dbReference>
<feature type="chain" id="PRO_5040846242" description="Periplasmic binding protein" evidence="2">
    <location>
        <begin position="28"/>
        <end position="470"/>
    </location>
</feature>
<keyword evidence="2" id="KW-0732">Signal</keyword>
<reference evidence="3" key="1">
    <citation type="submission" date="2022-07" db="EMBL/GenBank/DDBJ databases">
        <title>Phylogenomic reconstructions and comparative analyses of Kickxellomycotina fungi.</title>
        <authorList>
            <person name="Reynolds N.K."/>
            <person name="Stajich J.E."/>
            <person name="Barry K."/>
            <person name="Grigoriev I.V."/>
            <person name="Crous P."/>
            <person name="Smith M.E."/>
        </authorList>
    </citation>
    <scope>NUCLEOTIDE SEQUENCE</scope>
    <source>
        <strain evidence="3">RSA 1196</strain>
    </source>
</reference>
<comment type="caution">
    <text evidence="3">The sequence shown here is derived from an EMBL/GenBank/DDBJ whole genome shotgun (WGS) entry which is preliminary data.</text>
</comment>
<proteinExistence type="predicted"/>
<gene>
    <name evidence="3" type="ORF">IWQ62_003450</name>
</gene>
<dbReference type="OrthoDB" id="409848at2759"/>
<keyword evidence="4" id="KW-1185">Reference proteome</keyword>
<feature type="transmembrane region" description="Helical" evidence="1">
    <location>
        <begin position="416"/>
        <end position="442"/>
    </location>
</feature>
<dbReference type="SUPFAM" id="SSF53807">
    <property type="entry name" value="Helical backbone' metal receptor"/>
    <property type="match status" value="1"/>
</dbReference>
<keyword evidence="1" id="KW-1133">Transmembrane helix</keyword>
<protein>
    <recommendedName>
        <fullName evidence="5">Periplasmic binding protein</fullName>
    </recommendedName>
</protein>